<accession>A0AAN6P4N3</accession>
<feature type="compositionally biased region" description="Basic and acidic residues" evidence="1">
    <location>
        <begin position="200"/>
        <end position="219"/>
    </location>
</feature>
<feature type="compositionally biased region" description="Basic residues" evidence="1">
    <location>
        <begin position="162"/>
        <end position="175"/>
    </location>
</feature>
<feature type="compositionally biased region" description="Acidic residues" evidence="1">
    <location>
        <begin position="243"/>
        <end position="260"/>
    </location>
</feature>
<organism evidence="2 3">
    <name type="scientific">Parachaetomium inaequale</name>
    <dbReference type="NCBI Taxonomy" id="2588326"/>
    <lineage>
        <taxon>Eukaryota</taxon>
        <taxon>Fungi</taxon>
        <taxon>Dikarya</taxon>
        <taxon>Ascomycota</taxon>
        <taxon>Pezizomycotina</taxon>
        <taxon>Sordariomycetes</taxon>
        <taxon>Sordariomycetidae</taxon>
        <taxon>Sordariales</taxon>
        <taxon>Chaetomiaceae</taxon>
        <taxon>Parachaetomium</taxon>
    </lineage>
</organism>
<feature type="compositionally biased region" description="Polar residues" evidence="1">
    <location>
        <begin position="52"/>
        <end position="67"/>
    </location>
</feature>
<feature type="region of interest" description="Disordered" evidence="1">
    <location>
        <begin position="1"/>
        <end position="267"/>
    </location>
</feature>
<name>A0AAN6P4N3_9PEZI</name>
<feature type="compositionally biased region" description="Low complexity" evidence="1">
    <location>
        <begin position="1"/>
        <end position="13"/>
    </location>
</feature>
<reference evidence="3" key="1">
    <citation type="journal article" date="2023" name="Mol. Phylogenet. Evol.">
        <title>Genome-scale phylogeny and comparative genomics of the fungal order Sordariales.</title>
        <authorList>
            <person name="Hensen N."/>
            <person name="Bonometti L."/>
            <person name="Westerberg I."/>
            <person name="Brannstrom I.O."/>
            <person name="Guillou S."/>
            <person name="Cros-Aarteil S."/>
            <person name="Calhoun S."/>
            <person name="Haridas S."/>
            <person name="Kuo A."/>
            <person name="Mondo S."/>
            <person name="Pangilinan J."/>
            <person name="Riley R."/>
            <person name="LaButti K."/>
            <person name="Andreopoulos B."/>
            <person name="Lipzen A."/>
            <person name="Chen C."/>
            <person name="Yan M."/>
            <person name="Daum C."/>
            <person name="Ng V."/>
            <person name="Clum A."/>
            <person name="Steindorff A."/>
            <person name="Ohm R.A."/>
            <person name="Martin F."/>
            <person name="Silar P."/>
            <person name="Natvig D.O."/>
            <person name="Lalanne C."/>
            <person name="Gautier V."/>
            <person name="Ament-Velasquez S.L."/>
            <person name="Kruys A."/>
            <person name="Hutchinson M.I."/>
            <person name="Powell A.J."/>
            <person name="Barry K."/>
            <person name="Miller A.N."/>
            <person name="Grigoriev I.V."/>
            <person name="Debuchy R."/>
            <person name="Gladieux P."/>
            <person name="Hiltunen Thoren M."/>
            <person name="Johannesson H."/>
        </authorList>
    </citation>
    <scope>NUCLEOTIDE SEQUENCE [LARGE SCALE GENOMIC DNA]</scope>
    <source>
        <strain evidence="3">CBS 284.82</strain>
    </source>
</reference>
<evidence type="ECO:0000256" key="1">
    <source>
        <dbReference type="SAM" id="MobiDB-lite"/>
    </source>
</evidence>
<dbReference type="EMBL" id="MU854724">
    <property type="protein sequence ID" value="KAK4031699.1"/>
    <property type="molecule type" value="Genomic_DNA"/>
</dbReference>
<feature type="compositionally biased region" description="Pro residues" evidence="1">
    <location>
        <begin position="19"/>
        <end position="30"/>
    </location>
</feature>
<evidence type="ECO:0000313" key="2">
    <source>
        <dbReference type="EMBL" id="KAK4031699.1"/>
    </source>
</evidence>
<keyword evidence="3" id="KW-1185">Reference proteome</keyword>
<dbReference type="Proteomes" id="UP001303115">
    <property type="component" value="Unassembled WGS sequence"/>
</dbReference>
<dbReference type="AlphaFoldDB" id="A0AAN6P4N3"/>
<feature type="compositionally biased region" description="Polar residues" evidence="1">
    <location>
        <begin position="74"/>
        <end position="89"/>
    </location>
</feature>
<feature type="compositionally biased region" description="Low complexity" evidence="1">
    <location>
        <begin position="31"/>
        <end position="51"/>
    </location>
</feature>
<proteinExistence type="predicted"/>
<comment type="caution">
    <text evidence="2">The sequence shown here is derived from an EMBL/GenBank/DDBJ whole genome shotgun (WGS) entry which is preliminary data.</text>
</comment>
<evidence type="ECO:0000313" key="3">
    <source>
        <dbReference type="Proteomes" id="UP001303115"/>
    </source>
</evidence>
<sequence>MASINTNSNTSASRCSRPIPLPIFPIPPPSSVYSQQQQSSAASLPVSALSSRSGAQAGGTQPSTSAFYTPPRPNSSAFFRQEATANPSRNRFDGQDAADDKGNNMLGGYDGAYDRLPAAPRFTNPFSSKSKLRNHHPHDMVDTPGTDGNGRKKPTSTSKSAPKPKKKKTPLKKQVLKLDPSTTLSTTAKMGIWLMGTTPKKMERAARAGRERRGREREGKRMKREARRAAGKDGGDNVGGEGEGNDGGDGEEWETELEGFEDLRILR</sequence>
<protein>
    <submittedName>
        <fullName evidence="2">Uncharacterized protein</fullName>
    </submittedName>
</protein>
<feature type="compositionally biased region" description="Basic and acidic residues" evidence="1">
    <location>
        <begin position="90"/>
        <end position="102"/>
    </location>
</feature>
<gene>
    <name evidence="2" type="ORF">C8A01DRAFT_41856</name>
</gene>